<comment type="similarity">
    <text evidence="2">Belongs to the aldo/keto reductase family. Glutamate--cysteine ligase light chain subfamily.</text>
</comment>
<dbReference type="InterPro" id="IPR032963">
    <property type="entry name" value="Gclm"/>
</dbReference>
<accession>A0A1A9WQ69</accession>
<dbReference type="VEuPathDB" id="VectorBase:GBRI027898"/>
<dbReference type="InterPro" id="IPR023210">
    <property type="entry name" value="NADP_OxRdtase_dom"/>
</dbReference>
<dbReference type="GO" id="GO:0006750">
    <property type="term" value="P:glutathione biosynthetic process"/>
    <property type="evidence" value="ECO:0007669"/>
    <property type="project" value="UniProtKB-UniPathway"/>
</dbReference>
<protein>
    <recommendedName>
        <fullName evidence="7">GCS light chain</fullName>
    </recommendedName>
    <alternativeName>
        <fullName evidence="5">Gamma-ECS regulatory subunit</fullName>
    </alternativeName>
    <alternativeName>
        <fullName evidence="8">Gamma-glutamylcysteine synthetase regulatory subunit</fullName>
    </alternativeName>
    <alternativeName>
        <fullName evidence="6">Glutamate--cysteine ligase modifier subunit</fullName>
    </alternativeName>
</protein>
<dbReference type="GO" id="GO:0035226">
    <property type="term" value="F:glutamate-cysteine ligase catalytic subunit binding"/>
    <property type="evidence" value="ECO:0007669"/>
    <property type="project" value="InterPro"/>
</dbReference>
<dbReference type="PANTHER" id="PTHR13295">
    <property type="entry name" value="GLUTAMATE CYSTEINE LIGASE REGULATORY SUBUNIT"/>
    <property type="match status" value="1"/>
</dbReference>
<comment type="subunit">
    <text evidence="3">Heterodimer of a catalytic heavy chain and a regulatory light chain.</text>
</comment>
<evidence type="ECO:0000256" key="8">
    <source>
        <dbReference type="ARBA" id="ARBA00032926"/>
    </source>
</evidence>
<evidence type="ECO:0000313" key="10">
    <source>
        <dbReference type="EnsemblMetazoa" id="GBRI027898-PA"/>
    </source>
</evidence>
<keyword evidence="4" id="KW-0317">Glutathione biosynthesis</keyword>
<dbReference type="STRING" id="37001.A0A1A9WQ69"/>
<evidence type="ECO:0000256" key="3">
    <source>
        <dbReference type="ARBA" id="ARBA00011532"/>
    </source>
</evidence>
<keyword evidence="11" id="KW-1185">Reference proteome</keyword>
<dbReference type="Proteomes" id="UP000091820">
    <property type="component" value="Unassembled WGS sequence"/>
</dbReference>
<dbReference type="InterPro" id="IPR036812">
    <property type="entry name" value="NAD(P)_OxRdtase_dom_sf"/>
</dbReference>
<evidence type="ECO:0000313" key="11">
    <source>
        <dbReference type="Proteomes" id="UP000091820"/>
    </source>
</evidence>
<dbReference type="Pfam" id="PF00248">
    <property type="entry name" value="Aldo_ket_red"/>
    <property type="match status" value="1"/>
</dbReference>
<comment type="pathway">
    <text evidence="1">Sulfur metabolism; glutathione biosynthesis; glutathione from L-cysteine and L-glutamate: step 1/2.</text>
</comment>
<evidence type="ECO:0000256" key="4">
    <source>
        <dbReference type="ARBA" id="ARBA00022684"/>
    </source>
</evidence>
<sequence length="293" mass="33085">MLTEIATNPKYDKLLISTGNILNALDNATPLRKSHEELLDSLRLCSECATNNQSRADDQIEFRENDGQVLRANTQLKQKITENARNEISIGVKLFMNKNSKECVKEAANALMTILDVDHVDNLVLTYHPKISPCPDASAATLQCQSVHRWGNVNNSNYLNELKELWFCLEDFVLQKQINQLGIADLDTEALKLLCQSTRVKPTIAQINLAACCVVPPPLKEFCTQHDIQLLTHSDPDVLLADENFILPNYTIDWSLRYQVHVRCRGVLTAKGYLLSATKCFPNDKVKEPNYNM</sequence>
<evidence type="ECO:0000256" key="1">
    <source>
        <dbReference type="ARBA" id="ARBA00005006"/>
    </source>
</evidence>
<dbReference type="SUPFAM" id="SSF51430">
    <property type="entry name" value="NAD(P)-linked oxidoreductase"/>
    <property type="match status" value="1"/>
</dbReference>
<dbReference type="GO" id="GO:0030234">
    <property type="term" value="F:enzyme regulator activity"/>
    <property type="evidence" value="ECO:0007669"/>
    <property type="project" value="TreeGrafter"/>
</dbReference>
<name>A0A1A9WQ69_9MUSC</name>
<reference evidence="11" key="1">
    <citation type="submission" date="2014-03" db="EMBL/GenBank/DDBJ databases">
        <authorList>
            <person name="Aksoy S."/>
            <person name="Warren W."/>
            <person name="Wilson R.K."/>
        </authorList>
    </citation>
    <scope>NUCLEOTIDE SEQUENCE [LARGE SCALE GENOMIC DNA]</scope>
    <source>
        <strain evidence="11">IAEA</strain>
    </source>
</reference>
<reference evidence="10" key="2">
    <citation type="submission" date="2020-05" db="UniProtKB">
        <authorList>
            <consortium name="EnsemblMetazoa"/>
        </authorList>
    </citation>
    <scope>IDENTIFICATION</scope>
    <source>
        <strain evidence="10">IAEA</strain>
    </source>
</reference>
<evidence type="ECO:0000256" key="6">
    <source>
        <dbReference type="ARBA" id="ARBA00031154"/>
    </source>
</evidence>
<organism evidence="10 11">
    <name type="scientific">Glossina brevipalpis</name>
    <dbReference type="NCBI Taxonomy" id="37001"/>
    <lineage>
        <taxon>Eukaryota</taxon>
        <taxon>Metazoa</taxon>
        <taxon>Ecdysozoa</taxon>
        <taxon>Arthropoda</taxon>
        <taxon>Hexapoda</taxon>
        <taxon>Insecta</taxon>
        <taxon>Pterygota</taxon>
        <taxon>Neoptera</taxon>
        <taxon>Endopterygota</taxon>
        <taxon>Diptera</taxon>
        <taxon>Brachycera</taxon>
        <taxon>Muscomorpha</taxon>
        <taxon>Hippoboscoidea</taxon>
        <taxon>Glossinidae</taxon>
        <taxon>Glossina</taxon>
    </lineage>
</organism>
<evidence type="ECO:0000259" key="9">
    <source>
        <dbReference type="Pfam" id="PF00248"/>
    </source>
</evidence>
<proteinExistence type="inferred from homology"/>
<evidence type="ECO:0000256" key="7">
    <source>
        <dbReference type="ARBA" id="ARBA00031732"/>
    </source>
</evidence>
<evidence type="ECO:0000256" key="2">
    <source>
        <dbReference type="ARBA" id="ARBA00008612"/>
    </source>
</evidence>
<dbReference type="AlphaFoldDB" id="A0A1A9WQ69"/>
<feature type="domain" description="NADP-dependent oxidoreductase" evidence="9">
    <location>
        <begin position="78"/>
        <end position="234"/>
    </location>
</feature>
<dbReference type="UniPathway" id="UPA00142">
    <property type="reaction ID" value="UER00209"/>
</dbReference>
<dbReference type="Gene3D" id="3.20.20.100">
    <property type="entry name" value="NADP-dependent oxidoreductase domain"/>
    <property type="match status" value="1"/>
</dbReference>
<evidence type="ECO:0000256" key="5">
    <source>
        <dbReference type="ARBA" id="ARBA00030406"/>
    </source>
</evidence>
<dbReference type="GO" id="GO:0017109">
    <property type="term" value="C:glutamate-cysteine ligase complex"/>
    <property type="evidence" value="ECO:0007669"/>
    <property type="project" value="TreeGrafter"/>
</dbReference>
<dbReference type="PANTHER" id="PTHR13295:SF4">
    <property type="entry name" value="GLUTAMATE--CYSTEINE LIGASE REGULATORY SUBUNIT"/>
    <property type="match status" value="1"/>
</dbReference>
<dbReference type="EnsemblMetazoa" id="GBRI027898-RA">
    <property type="protein sequence ID" value="GBRI027898-PA"/>
    <property type="gene ID" value="GBRI027898"/>
</dbReference>